<dbReference type="OMA" id="HEDLMLI"/>
<dbReference type="HOGENOM" id="CLU_2229847_0_0_1"/>
<dbReference type="RefSeq" id="XP_009050877.1">
    <property type="nucleotide sequence ID" value="XM_009052629.1"/>
</dbReference>
<keyword evidence="6" id="KW-0460">Magnesium</keyword>
<proteinExistence type="inferred from homology"/>
<comment type="similarity">
    <text evidence="3">Belongs to the Nudix hydrolase family. PCD1 subfamily.</text>
</comment>
<dbReference type="PROSITE" id="PS51462">
    <property type="entry name" value="NUDIX"/>
    <property type="match status" value="1"/>
</dbReference>
<dbReference type="GeneID" id="20252684"/>
<feature type="region of interest" description="Disordered" evidence="8">
    <location>
        <begin position="27"/>
        <end position="48"/>
    </location>
</feature>
<keyword evidence="4" id="KW-0479">Metal-binding</keyword>
<protein>
    <recommendedName>
        <fullName evidence="9">Nudix hydrolase domain-containing protein</fullName>
    </recommendedName>
</protein>
<feature type="non-terminal residue" evidence="10">
    <location>
        <position position="1"/>
    </location>
</feature>
<evidence type="ECO:0000256" key="2">
    <source>
        <dbReference type="ARBA" id="ARBA00001946"/>
    </source>
</evidence>
<evidence type="ECO:0000256" key="4">
    <source>
        <dbReference type="ARBA" id="ARBA00022723"/>
    </source>
</evidence>
<keyword evidence="11" id="KW-1185">Reference proteome</keyword>
<dbReference type="GO" id="GO:0000287">
    <property type="term" value="F:magnesium ion binding"/>
    <property type="evidence" value="ECO:0007669"/>
    <property type="project" value="InterPro"/>
</dbReference>
<dbReference type="CTD" id="20252684"/>
<accession>V4ATR9</accession>
<dbReference type="GO" id="GO:0010945">
    <property type="term" value="F:coenzyme A diphosphatase activity"/>
    <property type="evidence" value="ECO:0007669"/>
    <property type="project" value="InterPro"/>
</dbReference>
<dbReference type="InterPro" id="IPR015797">
    <property type="entry name" value="NUDIX_hydrolase-like_dom_sf"/>
</dbReference>
<reference evidence="10 11" key="1">
    <citation type="journal article" date="2013" name="Nature">
        <title>Insights into bilaterian evolution from three spiralian genomes.</title>
        <authorList>
            <person name="Simakov O."/>
            <person name="Marletaz F."/>
            <person name="Cho S.J."/>
            <person name="Edsinger-Gonzales E."/>
            <person name="Havlak P."/>
            <person name="Hellsten U."/>
            <person name="Kuo D.H."/>
            <person name="Larsson T."/>
            <person name="Lv J."/>
            <person name="Arendt D."/>
            <person name="Savage R."/>
            <person name="Osoegawa K."/>
            <person name="de Jong P."/>
            <person name="Grimwood J."/>
            <person name="Chapman J.A."/>
            <person name="Shapiro H."/>
            <person name="Aerts A."/>
            <person name="Otillar R.P."/>
            <person name="Terry A.Y."/>
            <person name="Boore J.L."/>
            <person name="Grigoriev I.V."/>
            <person name="Lindberg D.R."/>
            <person name="Seaver E.C."/>
            <person name="Weisblat D.A."/>
            <person name="Putnam N.H."/>
            <person name="Rokhsar D.S."/>
        </authorList>
    </citation>
    <scope>NUCLEOTIDE SEQUENCE [LARGE SCALE GENOMIC DNA]</scope>
</reference>
<dbReference type="GO" id="GO:0030145">
    <property type="term" value="F:manganese ion binding"/>
    <property type="evidence" value="ECO:0007669"/>
    <property type="project" value="InterPro"/>
</dbReference>
<dbReference type="Gene3D" id="3.90.79.10">
    <property type="entry name" value="Nucleoside Triphosphate Pyrophosphohydrolase"/>
    <property type="match status" value="1"/>
</dbReference>
<keyword evidence="5" id="KW-0378">Hydrolase</keyword>
<dbReference type="STRING" id="225164.V4ATR9"/>
<comment type="cofactor">
    <cofactor evidence="1">
        <name>Mn(2+)</name>
        <dbReference type="ChEBI" id="CHEBI:29035"/>
    </cofactor>
</comment>
<feature type="non-terminal residue" evidence="10">
    <location>
        <position position="112"/>
    </location>
</feature>
<evidence type="ECO:0000256" key="3">
    <source>
        <dbReference type="ARBA" id="ARBA00006506"/>
    </source>
</evidence>
<dbReference type="Proteomes" id="UP000030746">
    <property type="component" value="Unassembled WGS sequence"/>
</dbReference>
<dbReference type="Pfam" id="PF00293">
    <property type="entry name" value="NUDIX"/>
    <property type="match status" value="1"/>
</dbReference>
<dbReference type="OrthoDB" id="206213at2759"/>
<evidence type="ECO:0000313" key="11">
    <source>
        <dbReference type="Proteomes" id="UP000030746"/>
    </source>
</evidence>
<dbReference type="CDD" id="cd03426">
    <property type="entry name" value="NUDIX_CoAse_Nudt7"/>
    <property type="match status" value="1"/>
</dbReference>
<dbReference type="InterPro" id="IPR045121">
    <property type="entry name" value="CoAse"/>
</dbReference>
<dbReference type="InterPro" id="IPR000086">
    <property type="entry name" value="NUDIX_hydrolase_dom"/>
</dbReference>
<dbReference type="SUPFAM" id="SSF55811">
    <property type="entry name" value="Nudix"/>
    <property type="match status" value="1"/>
</dbReference>
<dbReference type="PROSITE" id="PS01293">
    <property type="entry name" value="NUDIX_COA"/>
    <property type="match status" value="1"/>
</dbReference>
<evidence type="ECO:0000259" key="9">
    <source>
        <dbReference type="PROSITE" id="PS51462"/>
    </source>
</evidence>
<evidence type="ECO:0000256" key="7">
    <source>
        <dbReference type="ARBA" id="ARBA00023211"/>
    </source>
</evidence>
<evidence type="ECO:0000256" key="1">
    <source>
        <dbReference type="ARBA" id="ARBA00001936"/>
    </source>
</evidence>
<comment type="cofactor">
    <cofactor evidence="2">
        <name>Mg(2+)</name>
        <dbReference type="ChEBI" id="CHEBI:18420"/>
    </cofactor>
</comment>
<evidence type="ECO:0000256" key="5">
    <source>
        <dbReference type="ARBA" id="ARBA00022801"/>
    </source>
</evidence>
<keyword evidence="7" id="KW-0464">Manganese</keyword>
<dbReference type="KEGG" id="lgi:LOTGIDRAFT_86292"/>
<sequence>SVLIPLRIRDGEVNLLFTKRSRKLRTHPGAVSFPGGIKDRGDKDDADTALREAEEEIGLRRENVEVVGNLPPIYASPPTSVVPVIGMIKDEFESILNRDEVDFVFYVPLRFF</sequence>
<dbReference type="EMBL" id="KB201262">
    <property type="protein sequence ID" value="ESO98310.1"/>
    <property type="molecule type" value="Genomic_DNA"/>
</dbReference>
<feature type="compositionally biased region" description="Basic and acidic residues" evidence="8">
    <location>
        <begin position="37"/>
        <end position="48"/>
    </location>
</feature>
<organism evidence="10 11">
    <name type="scientific">Lottia gigantea</name>
    <name type="common">Giant owl limpet</name>
    <dbReference type="NCBI Taxonomy" id="225164"/>
    <lineage>
        <taxon>Eukaryota</taxon>
        <taxon>Metazoa</taxon>
        <taxon>Spiralia</taxon>
        <taxon>Lophotrochozoa</taxon>
        <taxon>Mollusca</taxon>
        <taxon>Gastropoda</taxon>
        <taxon>Patellogastropoda</taxon>
        <taxon>Lottioidea</taxon>
        <taxon>Lottiidae</taxon>
        <taxon>Lottia</taxon>
    </lineage>
</organism>
<dbReference type="InterPro" id="IPR000059">
    <property type="entry name" value="NUDIX_hydrolase_NudL_CS"/>
</dbReference>
<dbReference type="PANTHER" id="PTHR12992">
    <property type="entry name" value="NUDIX HYDROLASE"/>
    <property type="match status" value="1"/>
</dbReference>
<name>V4ATR9_LOTGI</name>
<dbReference type="GO" id="GO:0009132">
    <property type="term" value="P:nucleoside diphosphate metabolic process"/>
    <property type="evidence" value="ECO:0007669"/>
    <property type="project" value="InterPro"/>
</dbReference>
<gene>
    <name evidence="10" type="ORF">LOTGIDRAFT_86292</name>
</gene>
<evidence type="ECO:0000256" key="8">
    <source>
        <dbReference type="SAM" id="MobiDB-lite"/>
    </source>
</evidence>
<dbReference type="AlphaFoldDB" id="V4ATR9"/>
<evidence type="ECO:0000313" key="10">
    <source>
        <dbReference type="EMBL" id="ESO98310.1"/>
    </source>
</evidence>
<evidence type="ECO:0000256" key="6">
    <source>
        <dbReference type="ARBA" id="ARBA00022842"/>
    </source>
</evidence>
<feature type="domain" description="Nudix hydrolase" evidence="9">
    <location>
        <begin position="1"/>
        <end position="112"/>
    </location>
</feature>
<dbReference type="PANTHER" id="PTHR12992:SF11">
    <property type="entry name" value="MITOCHONDRIAL COENZYME A DIPHOSPHATASE NUDT8"/>
    <property type="match status" value="1"/>
</dbReference>